<dbReference type="PANTHER" id="PTHR30231">
    <property type="entry name" value="DNA POLYMERASE III SUBUNIT EPSILON"/>
    <property type="match status" value="1"/>
</dbReference>
<dbReference type="Proteomes" id="UP000199211">
    <property type="component" value="Unassembled WGS sequence"/>
</dbReference>
<sequence>MLEQIKDWIERRRAGSTGGHDREHLPTPKTAGDQRLSDCRLIVLDLETTGLNPAKDNVIAIGAVAIRHNAIDLGDQFDLILRRPELDISETVLIHGIGPEALTQGHETEDALLHLLEWMNGDPILAYHSAFDQKFLEKALKQTLGYTQPHTWLDVAEMLPAYFPNSKTGGKGLDNWADFFDLEVSARHHAAADAMVTAELTLAVINKAQKSGVTSLRDFNGKLKYYRQLKNIHRQG</sequence>
<evidence type="ECO:0000313" key="11">
    <source>
        <dbReference type="Proteomes" id="UP000199211"/>
    </source>
</evidence>
<evidence type="ECO:0000256" key="5">
    <source>
        <dbReference type="ARBA" id="ARBA00049244"/>
    </source>
</evidence>
<dbReference type="NCBIfam" id="TIGR00573">
    <property type="entry name" value="dnaq"/>
    <property type="match status" value="1"/>
</dbReference>
<comment type="catalytic activity">
    <reaction evidence="5">
        <text>DNA(n) + a 2'-deoxyribonucleoside 5'-triphosphate = DNA(n+1) + diphosphate</text>
        <dbReference type="Rhea" id="RHEA:22508"/>
        <dbReference type="Rhea" id="RHEA-COMP:17339"/>
        <dbReference type="Rhea" id="RHEA-COMP:17340"/>
        <dbReference type="ChEBI" id="CHEBI:33019"/>
        <dbReference type="ChEBI" id="CHEBI:61560"/>
        <dbReference type="ChEBI" id="CHEBI:173112"/>
        <dbReference type="EC" id="2.7.7.7"/>
    </reaction>
</comment>
<evidence type="ECO:0000256" key="3">
    <source>
        <dbReference type="ARBA" id="ARBA00022801"/>
    </source>
</evidence>
<keyword evidence="2" id="KW-0540">Nuclease</keyword>
<evidence type="ECO:0000259" key="7">
    <source>
        <dbReference type="SMART" id="SM00479"/>
    </source>
</evidence>
<gene>
    <name evidence="8" type="primary">polC</name>
    <name evidence="8" type="ORF">MARSALSMR5_02643</name>
    <name evidence="9" type="ORF">SAMN04487868_11975</name>
</gene>
<dbReference type="InterPro" id="IPR013520">
    <property type="entry name" value="Ribonucl_H"/>
</dbReference>
<dbReference type="GO" id="GO:0005829">
    <property type="term" value="C:cytosol"/>
    <property type="evidence" value="ECO:0007669"/>
    <property type="project" value="TreeGrafter"/>
</dbReference>
<dbReference type="GO" id="GO:0003887">
    <property type="term" value="F:DNA-directed DNA polymerase activity"/>
    <property type="evidence" value="ECO:0007669"/>
    <property type="project" value="UniProtKB-EC"/>
</dbReference>
<feature type="compositionally biased region" description="Basic and acidic residues" evidence="6">
    <location>
        <begin position="12"/>
        <end position="26"/>
    </location>
</feature>
<dbReference type="InterPro" id="IPR036397">
    <property type="entry name" value="RNaseH_sf"/>
</dbReference>
<organism evidence="8 10">
    <name type="scientific">Marinobacter salarius</name>
    <dbReference type="NCBI Taxonomy" id="1420917"/>
    <lineage>
        <taxon>Bacteria</taxon>
        <taxon>Pseudomonadati</taxon>
        <taxon>Pseudomonadota</taxon>
        <taxon>Gammaproteobacteria</taxon>
        <taxon>Pseudomonadales</taxon>
        <taxon>Marinobacteraceae</taxon>
        <taxon>Marinobacter</taxon>
    </lineage>
</organism>
<evidence type="ECO:0000256" key="4">
    <source>
        <dbReference type="ARBA" id="ARBA00022839"/>
    </source>
</evidence>
<dbReference type="SUPFAM" id="SSF53098">
    <property type="entry name" value="Ribonuclease H-like"/>
    <property type="match status" value="1"/>
</dbReference>
<dbReference type="EMBL" id="CP020931">
    <property type="protein sequence ID" value="ARM84701.1"/>
    <property type="molecule type" value="Genomic_DNA"/>
</dbReference>
<dbReference type="SMART" id="SM00479">
    <property type="entry name" value="EXOIII"/>
    <property type="match status" value="1"/>
</dbReference>
<evidence type="ECO:0000256" key="1">
    <source>
        <dbReference type="ARBA" id="ARBA00012417"/>
    </source>
</evidence>
<proteinExistence type="predicted"/>
<feature type="domain" description="Exonuclease" evidence="7">
    <location>
        <begin position="40"/>
        <end position="210"/>
    </location>
</feature>
<reference evidence="8 10" key="2">
    <citation type="submission" date="2017-04" db="EMBL/GenBank/DDBJ databases">
        <title>Genome Sequence of Marinobacter salarius strain SMR5 Isolated from a culture of the Diatom Skeletonema marinoi.</title>
        <authorList>
            <person name="Topel M."/>
            <person name="Pinder M.I.M."/>
            <person name="Johansson O.N."/>
            <person name="Kourtchenko O."/>
            <person name="Godhe A."/>
            <person name="Clarke A.K."/>
        </authorList>
    </citation>
    <scope>NUCLEOTIDE SEQUENCE [LARGE SCALE GENOMIC DNA]</scope>
    <source>
        <strain evidence="8 10">SMR5</strain>
    </source>
</reference>
<dbReference type="EC" id="2.7.7.7" evidence="1"/>
<dbReference type="GO" id="GO:0008408">
    <property type="term" value="F:3'-5' exonuclease activity"/>
    <property type="evidence" value="ECO:0007669"/>
    <property type="project" value="TreeGrafter"/>
</dbReference>
<dbReference type="Pfam" id="PF00929">
    <property type="entry name" value="RNase_T"/>
    <property type="match status" value="1"/>
</dbReference>
<dbReference type="EMBL" id="FOTV01000019">
    <property type="protein sequence ID" value="SFL99110.1"/>
    <property type="molecule type" value="Genomic_DNA"/>
</dbReference>
<dbReference type="GO" id="GO:0003677">
    <property type="term" value="F:DNA binding"/>
    <property type="evidence" value="ECO:0007669"/>
    <property type="project" value="InterPro"/>
</dbReference>
<keyword evidence="8" id="KW-0548">Nucleotidyltransferase</keyword>
<feature type="region of interest" description="Disordered" evidence="6">
    <location>
        <begin position="12"/>
        <end position="32"/>
    </location>
</feature>
<evidence type="ECO:0000313" key="9">
    <source>
        <dbReference type="EMBL" id="SFL99110.1"/>
    </source>
</evidence>
<accession>A0A1I4M7G2</accession>
<keyword evidence="11" id="KW-1185">Reference proteome</keyword>
<accession>A0A1W6KBD0</accession>
<name>A0A1W6KBD0_9GAMM</name>
<keyword evidence="8" id="KW-0808">Transferase</keyword>
<dbReference type="InterPro" id="IPR012337">
    <property type="entry name" value="RNaseH-like_sf"/>
</dbReference>
<dbReference type="Proteomes" id="UP000193100">
    <property type="component" value="Chromosome"/>
</dbReference>
<reference evidence="9 11" key="1">
    <citation type="submission" date="2016-10" db="EMBL/GenBank/DDBJ databases">
        <authorList>
            <person name="Varghese N."/>
            <person name="Submissions S."/>
        </authorList>
    </citation>
    <scope>NUCLEOTIDE SEQUENCE [LARGE SCALE GENOMIC DNA]</scope>
    <source>
        <strain evidence="9 11">DSM 26291</strain>
    </source>
</reference>
<evidence type="ECO:0000256" key="2">
    <source>
        <dbReference type="ARBA" id="ARBA00022722"/>
    </source>
</evidence>
<dbReference type="Gene3D" id="3.30.420.10">
    <property type="entry name" value="Ribonuclease H-like superfamily/Ribonuclease H"/>
    <property type="match status" value="1"/>
</dbReference>
<evidence type="ECO:0000256" key="6">
    <source>
        <dbReference type="SAM" id="MobiDB-lite"/>
    </source>
</evidence>
<keyword evidence="4" id="KW-0269">Exonuclease</keyword>
<dbReference type="AlphaFoldDB" id="A0A1W6KBD0"/>
<dbReference type="GO" id="GO:0006260">
    <property type="term" value="P:DNA replication"/>
    <property type="evidence" value="ECO:0007669"/>
    <property type="project" value="InterPro"/>
</dbReference>
<dbReference type="CDD" id="cd06127">
    <property type="entry name" value="DEDDh"/>
    <property type="match status" value="1"/>
</dbReference>
<dbReference type="RefSeq" id="WP_075195297.1">
    <property type="nucleotide sequence ID" value="NZ_CP020931.1"/>
</dbReference>
<protein>
    <recommendedName>
        <fullName evidence="1">DNA-directed DNA polymerase</fullName>
        <ecNumber evidence="1">2.7.7.7</ecNumber>
    </recommendedName>
</protein>
<evidence type="ECO:0000313" key="8">
    <source>
        <dbReference type="EMBL" id="ARM84701.1"/>
    </source>
</evidence>
<dbReference type="GeneID" id="77256580"/>
<dbReference type="PANTHER" id="PTHR30231:SF4">
    <property type="entry name" value="PROTEIN NEN2"/>
    <property type="match status" value="1"/>
</dbReference>
<dbReference type="InterPro" id="IPR006054">
    <property type="entry name" value="DnaQ"/>
</dbReference>
<keyword evidence="3" id="KW-0378">Hydrolase</keyword>
<evidence type="ECO:0000313" key="10">
    <source>
        <dbReference type="Proteomes" id="UP000193100"/>
    </source>
</evidence>